<reference evidence="8" key="1">
    <citation type="journal article" date="2019" name="Int. J. Syst. Evol. Microbiol.">
        <title>The Global Catalogue of Microorganisms (GCM) 10K type strain sequencing project: providing services to taxonomists for standard genome sequencing and annotation.</title>
        <authorList>
            <consortium name="The Broad Institute Genomics Platform"/>
            <consortium name="The Broad Institute Genome Sequencing Center for Infectious Disease"/>
            <person name="Wu L."/>
            <person name="Ma J."/>
        </authorList>
    </citation>
    <scope>NUCLEOTIDE SEQUENCE [LARGE SCALE GENOMIC DNA]</scope>
    <source>
        <strain evidence="8">CCM 8896</strain>
    </source>
</reference>
<dbReference type="Gene3D" id="3.40.1190.20">
    <property type="match status" value="1"/>
</dbReference>
<dbReference type="GO" id="GO:0016301">
    <property type="term" value="F:kinase activity"/>
    <property type="evidence" value="ECO:0007669"/>
    <property type="project" value="UniProtKB-KW"/>
</dbReference>
<feature type="domain" description="Carbohydrate kinase PfkB" evidence="6">
    <location>
        <begin position="2"/>
        <end position="303"/>
    </location>
</feature>
<keyword evidence="4 7" id="KW-0418">Kinase</keyword>
<dbReference type="InterPro" id="IPR050306">
    <property type="entry name" value="PfkB_Carbo_kinase"/>
</dbReference>
<evidence type="ECO:0000256" key="2">
    <source>
        <dbReference type="ARBA" id="ARBA00022679"/>
    </source>
</evidence>
<name>A0ABW4JCF7_9LACO</name>
<keyword evidence="8" id="KW-1185">Reference proteome</keyword>
<comment type="caution">
    <text evidence="7">The sequence shown here is derived from an EMBL/GenBank/DDBJ whole genome shotgun (WGS) entry which is preliminary data.</text>
</comment>
<keyword evidence="5" id="KW-0067">ATP-binding</keyword>
<gene>
    <name evidence="7" type="ORF">ACFQ5M_11110</name>
</gene>
<dbReference type="SUPFAM" id="SSF53613">
    <property type="entry name" value="Ribokinase-like"/>
    <property type="match status" value="1"/>
</dbReference>
<dbReference type="InterPro" id="IPR029056">
    <property type="entry name" value="Ribokinase-like"/>
</dbReference>
<evidence type="ECO:0000256" key="1">
    <source>
        <dbReference type="ARBA" id="ARBA00010688"/>
    </source>
</evidence>
<dbReference type="InterPro" id="IPR011611">
    <property type="entry name" value="PfkB_dom"/>
</dbReference>
<dbReference type="CDD" id="cd01166">
    <property type="entry name" value="KdgK"/>
    <property type="match status" value="1"/>
</dbReference>
<protein>
    <submittedName>
        <fullName evidence="7">Sugar kinase</fullName>
    </submittedName>
</protein>
<organism evidence="7 8">
    <name type="scientific">Agrilactobacillus yilanensis</name>
    <dbReference type="NCBI Taxonomy" id="2485997"/>
    <lineage>
        <taxon>Bacteria</taxon>
        <taxon>Bacillati</taxon>
        <taxon>Bacillota</taxon>
        <taxon>Bacilli</taxon>
        <taxon>Lactobacillales</taxon>
        <taxon>Lactobacillaceae</taxon>
        <taxon>Agrilactobacillus</taxon>
    </lineage>
</organism>
<dbReference type="EMBL" id="JBHTOP010000026">
    <property type="protein sequence ID" value="MFD1672652.1"/>
    <property type="molecule type" value="Genomic_DNA"/>
</dbReference>
<accession>A0ABW4JCF7</accession>
<evidence type="ECO:0000256" key="3">
    <source>
        <dbReference type="ARBA" id="ARBA00022741"/>
    </source>
</evidence>
<keyword evidence="3" id="KW-0547">Nucleotide-binding</keyword>
<evidence type="ECO:0000313" key="8">
    <source>
        <dbReference type="Proteomes" id="UP001597267"/>
    </source>
</evidence>
<dbReference type="RefSeq" id="WP_125713356.1">
    <property type="nucleotide sequence ID" value="NZ_JBHTOP010000026.1"/>
</dbReference>
<dbReference type="Pfam" id="PF00294">
    <property type="entry name" value="PfkB"/>
    <property type="match status" value="1"/>
</dbReference>
<dbReference type="PANTHER" id="PTHR43085">
    <property type="entry name" value="HEXOKINASE FAMILY MEMBER"/>
    <property type="match status" value="1"/>
</dbReference>
<evidence type="ECO:0000256" key="5">
    <source>
        <dbReference type="ARBA" id="ARBA00022840"/>
    </source>
</evidence>
<evidence type="ECO:0000256" key="4">
    <source>
        <dbReference type="ARBA" id="ARBA00022777"/>
    </source>
</evidence>
<dbReference type="Proteomes" id="UP001597267">
    <property type="component" value="Unassembled WGS sequence"/>
</dbReference>
<comment type="similarity">
    <text evidence="1">Belongs to the carbohydrate kinase PfkB family.</text>
</comment>
<evidence type="ECO:0000313" key="7">
    <source>
        <dbReference type="EMBL" id="MFD1672652.1"/>
    </source>
</evidence>
<sequence length="314" mass="33913">MSKILTLGEPLVVFASEDQDKDLVTAKHFQKFLAGAELNVAVGLTRLGHQVTYLTQVGNDPFGQFIISAMQANQIDASNIKTIDTAWTGFELKEQVSQGDPGVFYYRKNSAASQVTPEMIDALDLSEFDHIHLTGIFAGLSKTTLATAEYCLQKAKAAHIPVTFDPNLRPQLWQSEVEMKTILNRLCAQAEIVMPGIGEGQILMGSDDPETIADYYLNEGVKMVIVKVGSKGAFIKDAAGHQDFVAGFKVKKVIDTVGAGDGFATGVVDGYLRKKPIAEILRQGNAIGAMAVQHQGDSDGYPTAEALADFLQTN</sequence>
<evidence type="ECO:0000259" key="6">
    <source>
        <dbReference type="Pfam" id="PF00294"/>
    </source>
</evidence>
<dbReference type="PANTHER" id="PTHR43085:SF1">
    <property type="entry name" value="PSEUDOURIDINE KINASE-RELATED"/>
    <property type="match status" value="1"/>
</dbReference>
<proteinExistence type="inferred from homology"/>
<keyword evidence="2" id="KW-0808">Transferase</keyword>